<dbReference type="SUPFAM" id="SSF52540">
    <property type="entry name" value="P-loop containing nucleoside triphosphate hydrolases"/>
    <property type="match status" value="2"/>
</dbReference>
<evidence type="ECO:0000256" key="1">
    <source>
        <dbReference type="SAM" id="MobiDB-lite"/>
    </source>
</evidence>
<dbReference type="EMBL" id="LR134355">
    <property type="protein sequence ID" value="VEG47849.1"/>
    <property type="molecule type" value="Genomic_DNA"/>
</dbReference>
<dbReference type="RefSeq" id="WP_126336793.1">
    <property type="nucleotide sequence ID" value="NZ_AP022604.1"/>
</dbReference>
<dbReference type="Gene3D" id="2.30.30.940">
    <property type="match status" value="1"/>
</dbReference>
<dbReference type="Proteomes" id="UP000282551">
    <property type="component" value="Chromosome"/>
</dbReference>
<dbReference type="Pfam" id="PF08751">
    <property type="entry name" value="TrwC"/>
    <property type="match status" value="1"/>
</dbReference>
<evidence type="ECO:0000259" key="2">
    <source>
        <dbReference type="Pfam" id="PF08751"/>
    </source>
</evidence>
<dbReference type="Gene3D" id="3.40.50.300">
    <property type="entry name" value="P-loop containing nucleotide triphosphate hydrolases"/>
    <property type="match status" value="2"/>
</dbReference>
<dbReference type="Pfam" id="PF13604">
    <property type="entry name" value="AAA_30"/>
    <property type="match status" value="1"/>
</dbReference>
<accession>A0A3S4T0H4</accession>
<proteinExistence type="predicted"/>
<feature type="compositionally biased region" description="Pro residues" evidence="1">
    <location>
        <begin position="1421"/>
        <end position="1430"/>
    </location>
</feature>
<dbReference type="InterPro" id="IPR050534">
    <property type="entry name" value="Coronavir_polyprotein_1ab"/>
</dbReference>
<sequence length="1938" mass="210999">MVMTLHKLTAGDGYLYLVRQVAAADDTQRGRSTLADYYSAKGEAPGRWLGRGLAALTETAGPDINPRSRRDTWSVEAGSDVGEAQMRALFGEGLHPNAERIERFVAGHGVGAQRTASQLGRKFYIRDGEPEFARRLAIAYREHNAAAGAHWNTTIDPEVRARLRTDIAVDMFGEQYARPPADDRELSGFIARNTRARTTAVAGYDLTFSPVKSVSALWAIAPLAVAEKIEAAHDAAVADVLDWLQDHAAFTRLGTNGVAQVDTEGLIAAAFTHRDSRAGDPDLHTHIAVSNKVCHVDANGVRRWVALDGQPLHRSVVAASEMYNTRLEAHLSASLGVSFTEKSHGNGKRPVREIVGISEELLSRWSSRRAMIEGRTAELATQFQTDHGREPTHVEIIALAQQATLETREVKHEPRSLAQQRATWRDQAVEVLGRDGVQRMLADTLDHAHQLDRRPVTDDRWVSARAGKIIATVSQTRATWQRHHVRAEALRVVRHHNVAHDVALVDRITDTALSESFSVPHAVVGDGELGEPVALRRRDGASFYTRYGTQMFTSREILAAERRILTAVARVDGRCATDLDVEFARADAELRGRTLNPGQVALVAEMATCGRRVALALAPAGTGKTTAMAALAHAWRSSGGHLLGLAPTADAAIVLDEDLNSRTDTIDKYVHTIDRPAAAQPRWFRRVGPDTLIIVDEAGKASTAGLDRLISDALSKGASVRLIGDDGQLSSISAGGVLRDIAEATDALTLTEVVRFKSAAEAAAGLALHDAAPAGIAFYIDHHRIHVGAEDTAADMAYRAWRDDLAAGADSILLAPTNDIITTLNARARADRIATTPDAEHQPAVVLSDGLHASVGDTIRTRRNNRRILIGRDDYVRNGYRYTITDVRPDGAVVARHVRSGRQVTLPADYLAEHVTLGYAATIDSAQGLTSGSRTTTGTCHIVGSDQLTRQHLYVAMTRGTDENHLYLSTAEADPHRLLSPKATHPDTAVDVLTRVLARDGAQVSAATAARQAADPAARLQAAADMFYDALGAAAEHHLGPRTRDHLDTLADTVVPDLSTREAWPVLRRHLAIHAVDGADPRHLLTDALAKGDIHNAADPAAVLDYRIDPAGAHCVGVGVLRWLPAIPDTLTRDPHWGDYLARRETLVQDLADEIRARARDWTPATAPAWARHLITVNTALTAEIAVFRCATGVPDSDTRLTGAPKRPVRTRAVQTLLQRHAAAGISRHSADTTRWNDLIDHLDPRLRADAYWPQLATKLAQAARSTPHFRDILIDAAHLKPLPDEQPAAALWWRIIGALSPTTTLATTHSRLRPTWLRDLDDIFGTAIAETICADPAWPGLVAAISAADPTTWTPRDLLQLAAEHLADDDEPIPVADYARLITYTVDAFTHRLAAHPGADELPLPADVPADPFEEEALFPPDPAHPDPALPHDSASYLVHQVLPADVGHTYEYGTGPIDGLRFEDLTTTAPPRQPLVTIELLRSLQDQYRTASHQLDILDDQVKADNGPAMRAAADELIRMRRQVDADRPYRHAVTDIVAQWSEADAAFNDALLMVKHAQNRLLSLRADPDADELDIASAQADLVFHNEFLPDTDPAAQFQPLLEQARAARAHAAGGEPIASERDIDALRNTARNDDRTTRTALHVRCDTLITQIKRAERDIALAFASAHSAAETTLEALREPAEIELDVLRAARHVDIDHAPLAITDSALDAIDPIIAARLKTLAAQPYRVGYVHADSTHPDTAAALRALHTAANTYDRKVLWLSTNENIADQDSRLDAANSTFRFDNDIDSLAEELHVLGPHPIVIIDNPADTDPGHLADVLRCVTANNARAIILDPSTSVPGPASSALRLLATTLPWATQLGHTHHRRPTVPTPAITLAAGHDRTRLGNDWRHLLNDYDTTLRAIRSAHRLQLTLSWNTPRHDREQDLGASIDD</sequence>
<dbReference type="OrthoDB" id="4524286at2"/>
<reference evidence="3 4" key="1">
    <citation type="submission" date="2018-12" db="EMBL/GenBank/DDBJ databases">
        <authorList>
            <consortium name="Pathogen Informatics"/>
        </authorList>
    </citation>
    <scope>NUCLEOTIDE SEQUENCE [LARGE SCALE GENOMIC DNA]</scope>
    <source>
        <strain evidence="3 4">NCTC10485</strain>
    </source>
</reference>
<keyword evidence="4" id="KW-1185">Reference proteome</keyword>
<feature type="region of interest" description="Disordered" evidence="1">
    <location>
        <begin position="1401"/>
        <end position="1433"/>
    </location>
</feature>
<dbReference type="SUPFAM" id="SSF55464">
    <property type="entry name" value="Origin of replication-binding domain, RBD-like"/>
    <property type="match status" value="1"/>
</dbReference>
<evidence type="ECO:0000313" key="4">
    <source>
        <dbReference type="Proteomes" id="UP000282551"/>
    </source>
</evidence>
<dbReference type="InterPro" id="IPR014862">
    <property type="entry name" value="TrwC"/>
</dbReference>
<organism evidence="3 4">
    <name type="scientific">Mycolicibacterium chitae</name>
    <name type="common">Mycobacterium chitae</name>
    <dbReference type="NCBI Taxonomy" id="1792"/>
    <lineage>
        <taxon>Bacteria</taxon>
        <taxon>Bacillati</taxon>
        <taxon>Actinomycetota</taxon>
        <taxon>Actinomycetes</taxon>
        <taxon>Mycobacteriales</taxon>
        <taxon>Mycobacteriaceae</taxon>
        <taxon>Mycolicibacterium</taxon>
    </lineage>
</organism>
<dbReference type="PANTHER" id="PTHR43788">
    <property type="entry name" value="DNA2/NAM7 HELICASE FAMILY MEMBER"/>
    <property type="match status" value="1"/>
</dbReference>
<name>A0A3S4T0H4_MYCCI</name>
<feature type="domain" description="TrwC relaxase" evidence="2">
    <location>
        <begin position="10"/>
        <end position="430"/>
    </location>
</feature>
<protein>
    <submittedName>
        <fullName evidence="3">TrwC relaxase</fullName>
    </submittedName>
</protein>
<gene>
    <name evidence="3" type="primary">traI</name>
    <name evidence="3" type="ORF">NCTC10485_02141</name>
</gene>
<evidence type="ECO:0000313" key="3">
    <source>
        <dbReference type="EMBL" id="VEG47849.1"/>
    </source>
</evidence>
<dbReference type="InterPro" id="IPR027417">
    <property type="entry name" value="P-loop_NTPase"/>
</dbReference>
<dbReference type="NCBIfam" id="NF041492">
    <property type="entry name" value="MobF"/>
    <property type="match status" value="1"/>
</dbReference>